<dbReference type="SUPFAM" id="SSF82282">
    <property type="entry name" value="Homocysteine S-methyltransferase"/>
    <property type="match status" value="1"/>
</dbReference>
<keyword evidence="3" id="KW-0862">Zinc</keyword>
<evidence type="ECO:0000259" key="4">
    <source>
        <dbReference type="PROSITE" id="PS50970"/>
    </source>
</evidence>
<dbReference type="InterPro" id="IPR003726">
    <property type="entry name" value="HCY_dom"/>
</dbReference>
<dbReference type="PROSITE" id="PS50970">
    <property type="entry name" value="HCY"/>
    <property type="match status" value="1"/>
</dbReference>
<dbReference type="GO" id="GO:0046872">
    <property type="term" value="F:metal ion binding"/>
    <property type="evidence" value="ECO:0007669"/>
    <property type="project" value="UniProtKB-KW"/>
</dbReference>
<dbReference type="GeneID" id="19459311"/>
<dbReference type="KEGG" id="glz:GLAREA_00251"/>
<name>S3DRJ3_GLAL2</name>
<dbReference type="Gene3D" id="3.20.20.330">
    <property type="entry name" value="Homocysteine-binding-like domain"/>
    <property type="match status" value="1"/>
</dbReference>
<dbReference type="HOGENOM" id="CLU_004914_3_2_1"/>
<proteinExistence type="predicted"/>
<dbReference type="OMA" id="CSQPEVI"/>
<dbReference type="GO" id="GO:0032259">
    <property type="term" value="P:methylation"/>
    <property type="evidence" value="ECO:0007669"/>
    <property type="project" value="UniProtKB-KW"/>
</dbReference>
<dbReference type="GO" id="GO:0008168">
    <property type="term" value="F:methyltransferase activity"/>
    <property type="evidence" value="ECO:0007669"/>
    <property type="project" value="UniProtKB-UniRule"/>
</dbReference>
<dbReference type="RefSeq" id="XP_008083202.1">
    <property type="nucleotide sequence ID" value="XM_008085011.1"/>
</dbReference>
<dbReference type="STRING" id="1116229.S3DRJ3"/>
<dbReference type="Pfam" id="PF02574">
    <property type="entry name" value="S-methyl_trans"/>
    <property type="match status" value="1"/>
</dbReference>
<dbReference type="OrthoDB" id="261426at2759"/>
<keyword evidence="3" id="KW-0479">Metal-binding</keyword>
<dbReference type="PANTHER" id="PTHR11103">
    <property type="entry name" value="SLR1189 PROTEIN"/>
    <property type="match status" value="1"/>
</dbReference>
<organism evidence="5 6">
    <name type="scientific">Glarea lozoyensis (strain ATCC 20868 / MF5171)</name>
    <dbReference type="NCBI Taxonomy" id="1116229"/>
    <lineage>
        <taxon>Eukaryota</taxon>
        <taxon>Fungi</taxon>
        <taxon>Dikarya</taxon>
        <taxon>Ascomycota</taxon>
        <taxon>Pezizomycotina</taxon>
        <taxon>Leotiomycetes</taxon>
        <taxon>Helotiales</taxon>
        <taxon>Helotiaceae</taxon>
        <taxon>Glarea</taxon>
    </lineage>
</organism>
<evidence type="ECO:0000313" key="6">
    <source>
        <dbReference type="Proteomes" id="UP000016922"/>
    </source>
</evidence>
<feature type="binding site" evidence="3">
    <location>
        <position position="337"/>
    </location>
    <ligand>
        <name>Zn(2+)</name>
        <dbReference type="ChEBI" id="CHEBI:29105"/>
    </ligand>
</feature>
<dbReference type="Proteomes" id="UP000016922">
    <property type="component" value="Unassembled WGS sequence"/>
</dbReference>
<dbReference type="InterPro" id="IPR036589">
    <property type="entry name" value="HCY_dom_sf"/>
</dbReference>
<keyword evidence="1 3" id="KW-0489">Methyltransferase</keyword>
<keyword evidence="6" id="KW-1185">Reference proteome</keyword>
<feature type="domain" description="Hcy-binding" evidence="4">
    <location>
        <begin position="1"/>
        <end position="351"/>
    </location>
</feature>
<gene>
    <name evidence="5" type="ORF">GLAREA_00251</name>
</gene>
<comment type="cofactor">
    <cofactor evidence="3">
        <name>Zn(2+)</name>
        <dbReference type="ChEBI" id="CHEBI:29105"/>
    </cofactor>
</comment>
<dbReference type="eggNOG" id="KOG1579">
    <property type="taxonomic scope" value="Eukaryota"/>
</dbReference>
<reference evidence="5 6" key="1">
    <citation type="journal article" date="2013" name="BMC Genomics">
        <title>Genomics-driven discovery of the pneumocandin biosynthetic gene cluster in the fungus Glarea lozoyensis.</title>
        <authorList>
            <person name="Chen L."/>
            <person name="Yue Q."/>
            <person name="Zhang X."/>
            <person name="Xiang M."/>
            <person name="Wang C."/>
            <person name="Li S."/>
            <person name="Che Y."/>
            <person name="Ortiz-Lopez F.J."/>
            <person name="Bills G.F."/>
            <person name="Liu X."/>
            <person name="An Z."/>
        </authorList>
    </citation>
    <scope>NUCLEOTIDE SEQUENCE [LARGE SCALE GENOMIC DNA]</scope>
    <source>
        <strain evidence="6">ATCC 20868 / MF5171</strain>
    </source>
</reference>
<feature type="binding site" evidence="3">
    <location>
        <position position="336"/>
    </location>
    <ligand>
        <name>Zn(2+)</name>
        <dbReference type="ChEBI" id="CHEBI:29105"/>
    </ligand>
</feature>
<evidence type="ECO:0000313" key="5">
    <source>
        <dbReference type="EMBL" id="EPE29093.1"/>
    </source>
</evidence>
<protein>
    <submittedName>
        <fullName evidence="5">Homocysteine S-methyltransferase</fullName>
    </submittedName>
</protein>
<dbReference type="EMBL" id="KE145367">
    <property type="protein sequence ID" value="EPE29093.1"/>
    <property type="molecule type" value="Genomic_DNA"/>
</dbReference>
<accession>S3DRJ3</accession>
<evidence type="ECO:0000256" key="2">
    <source>
        <dbReference type="ARBA" id="ARBA00022679"/>
    </source>
</evidence>
<evidence type="ECO:0000256" key="3">
    <source>
        <dbReference type="PROSITE-ProRule" id="PRU00333"/>
    </source>
</evidence>
<keyword evidence="2 3" id="KW-0808">Transferase</keyword>
<dbReference type="PANTHER" id="PTHR11103:SF10">
    <property type="entry name" value="HOMOCYSTEINE S-METHYLTRANSFERASE 1-RELATED"/>
    <property type="match status" value="1"/>
</dbReference>
<dbReference type="AlphaFoldDB" id="S3DRJ3"/>
<evidence type="ECO:0000256" key="1">
    <source>
        <dbReference type="ARBA" id="ARBA00022603"/>
    </source>
</evidence>
<feature type="binding site" evidence="3">
    <location>
        <position position="248"/>
    </location>
    <ligand>
        <name>Zn(2+)</name>
        <dbReference type="ChEBI" id="CHEBI:29105"/>
    </ligand>
</feature>
<sequence length="356" mass="39263">MSPPNIRLMDGGLGTLLTSPPHNITFTHDHPLWSSHLLTSKEGEKELARAQRSFVDAGADILLSATYQASFEGFGGTKVRYGRQEEGIGEGVGEEEAGRCMRRGVGVARECFDGGKGTVVLGLGAYGAIMIPGAEYSGVYDEGHRSVEELREWHGYRMNAFKSEKDCWREVDMVAFETIPVRKEVEAVREVMAGVNERDGRRFWISCVFPGEGNVLPDGSSVGEVVEAMLGKRSEGADDTPYAIGINCTKVGKVESLILEFEEAVEGLLESHATALSRVPALVLYPDGTMGEVYNTTTKVWEKKEDTTGPWHETIFEIVKRTRERNKWQEILLGGCCKTTPSDIAKLRKRIDELQG</sequence>